<dbReference type="InterPro" id="IPR010982">
    <property type="entry name" value="Lambda_DNA-bd_dom_sf"/>
</dbReference>
<dbReference type="InterPro" id="IPR041413">
    <property type="entry name" value="MLTR_LBD"/>
</dbReference>
<dbReference type="SUPFAM" id="SSF47413">
    <property type="entry name" value="lambda repressor-like DNA-binding domains"/>
    <property type="match status" value="1"/>
</dbReference>
<sequence>MQHSRQRSELKAFLRARRAALAPEAVGLPRGVRRLTPGLRREEVAALAEVGVTWYTWLEQGRAINVSAAALARIARALRLDATDEAYLFSLAGLARAEPVRNHVVLPPTVQGVLDLYQAPAFVLDPVFDVLSCNAMAERLYQFDEFHGRFATNHLWNAFMNPARRRLYEPCFEPGMLNLLGIFRVNQAAHPDDPRFDALIDALVEASPDFVALWRRHHIAALSTWIAHFRHPEFGEVRVHSNRFPLRDADGIASGATAFFFVPEDVATAASFARIARHLQHSREVEPEPA</sequence>
<dbReference type="SMART" id="SM00530">
    <property type="entry name" value="HTH_XRE"/>
    <property type="match status" value="1"/>
</dbReference>
<evidence type="ECO:0000313" key="3">
    <source>
        <dbReference type="Proteomes" id="UP001620397"/>
    </source>
</evidence>
<protein>
    <submittedName>
        <fullName evidence="2">Helix-turn-helix domain-containing protein</fullName>
    </submittedName>
</protein>
<dbReference type="Gene3D" id="3.30.450.180">
    <property type="match status" value="1"/>
</dbReference>
<dbReference type="PANTHER" id="PTHR35010">
    <property type="entry name" value="BLL4672 PROTEIN-RELATED"/>
    <property type="match status" value="1"/>
</dbReference>
<evidence type="ECO:0000313" key="2">
    <source>
        <dbReference type="EMBL" id="MFK2932600.1"/>
    </source>
</evidence>
<gene>
    <name evidence="2" type="ORF">ISP14_17595</name>
</gene>
<dbReference type="Gene3D" id="1.10.260.40">
    <property type="entry name" value="lambda repressor-like DNA-binding domains"/>
    <property type="match status" value="1"/>
</dbReference>
<proteinExistence type="predicted"/>
<reference evidence="2 3" key="1">
    <citation type="submission" date="2020-10" db="EMBL/GenBank/DDBJ databases">
        <title>Phylogeny of dyella-like bacteria.</title>
        <authorList>
            <person name="Fu J."/>
        </authorList>
    </citation>
    <scope>NUCLEOTIDE SEQUENCE [LARGE SCALE GENOMIC DNA]</scope>
    <source>
        <strain evidence="2 3">DKC-1</strain>
    </source>
</reference>
<organism evidence="2 3">
    <name type="scientific">Dyella agri</name>
    <dbReference type="NCBI Taxonomy" id="1926869"/>
    <lineage>
        <taxon>Bacteria</taxon>
        <taxon>Pseudomonadati</taxon>
        <taxon>Pseudomonadota</taxon>
        <taxon>Gammaproteobacteria</taxon>
        <taxon>Lysobacterales</taxon>
        <taxon>Rhodanobacteraceae</taxon>
        <taxon>Dyella</taxon>
    </lineage>
</organism>
<dbReference type="EMBL" id="JADIKL010000014">
    <property type="protein sequence ID" value="MFK2932600.1"/>
    <property type="molecule type" value="Genomic_DNA"/>
</dbReference>
<feature type="domain" description="HTH cro/C1-type" evidence="1">
    <location>
        <begin position="13"/>
        <end position="85"/>
    </location>
</feature>
<dbReference type="Pfam" id="PF17765">
    <property type="entry name" value="MLTR_LBD"/>
    <property type="match status" value="1"/>
</dbReference>
<dbReference type="InterPro" id="IPR001387">
    <property type="entry name" value="Cro/C1-type_HTH"/>
</dbReference>
<dbReference type="Proteomes" id="UP001620397">
    <property type="component" value="Unassembled WGS sequence"/>
</dbReference>
<comment type="caution">
    <text evidence="2">The sequence shown here is derived from an EMBL/GenBank/DDBJ whole genome shotgun (WGS) entry which is preliminary data.</text>
</comment>
<accession>A0ABW8KKE5</accession>
<keyword evidence="3" id="KW-1185">Reference proteome</keyword>
<dbReference type="Pfam" id="PF13560">
    <property type="entry name" value="HTH_31"/>
    <property type="match status" value="1"/>
</dbReference>
<evidence type="ECO:0000259" key="1">
    <source>
        <dbReference type="SMART" id="SM00530"/>
    </source>
</evidence>
<name>A0ABW8KKE5_9GAMM</name>